<comment type="caution">
    <text evidence="8">The sequence shown here is derived from an EMBL/GenBank/DDBJ whole genome shotgun (WGS) entry which is preliminary data.</text>
</comment>
<protein>
    <recommendedName>
        <fullName evidence="7">S5 DRBM domain-containing protein</fullName>
    </recommendedName>
</protein>
<dbReference type="InterPro" id="IPR013810">
    <property type="entry name" value="Ribosomal_uS5_N"/>
</dbReference>
<proteinExistence type="inferred from homology"/>
<dbReference type="PROSITE" id="PS00585">
    <property type="entry name" value="RIBOSOMAL_S5"/>
    <property type="match status" value="1"/>
</dbReference>
<dbReference type="InterPro" id="IPR005324">
    <property type="entry name" value="Ribosomal_uS5_C"/>
</dbReference>
<dbReference type="InterPro" id="IPR014721">
    <property type="entry name" value="Ribsml_uS5_D2-typ_fold_subgr"/>
</dbReference>
<sequence length="529" mass="59774">MHRLSRQIVSTTRLLRPQKALDRYPFASLPLCRRCISQNKLSNLPDSLAQGPFGELYQNLRADLPRDELVKISAGLIKSAEDERQVERVVMFLEENYPHLDEEELHDEITRLLESKVSSESSGEVPESSEMGSKEAEAKVEPTSVSGRYQVSNHQDLTEVLDTQEAQEAIVMLNRPEKEKFQELTVAIMSKEEGVDVSSMRQLAELLGQYGLKMDVVDNTSSESVGDAEYQEQFMTEEQAELARRRAIAEANPLAQTEEEEERRPYPNLMSADPLMDSRDVLELPPTPENPFHNRVVVRNHTSMFHEAMALDGFDFEDPRWEPTRTDLSEEEITLNESAGVDASVSNENFFIFPLVQRWTTQQTGKGKIKHFQVFLVTGDGNGMVGLGIGMDEERETAFQKARIDALKKLDYVDRYENRTIWTDMKSKFRSTEIIMRPRPTGFGLRCGPIMHQVLKAAGIKDVSGKVWGSRNPVMIMQGLMKMLHGGHAPLGMGNGIGGKGKRLAKGSGMRTQFDVERDRGRKLVSIRK</sequence>
<dbReference type="InterPro" id="IPR000851">
    <property type="entry name" value="Ribosomal_uS5"/>
</dbReference>
<dbReference type="FunFam" id="3.30.230.10:FF:000002">
    <property type="entry name" value="30S ribosomal protein S5"/>
    <property type="match status" value="1"/>
</dbReference>
<dbReference type="AlphaFoldDB" id="A0A9P7UUR5"/>
<dbReference type="Gene3D" id="3.30.160.20">
    <property type="match status" value="1"/>
</dbReference>
<name>A0A9P7UUR5_9AGAR</name>
<comment type="similarity">
    <text evidence="1 5">Belongs to the universal ribosomal protein uS5 family.</text>
</comment>
<dbReference type="GO" id="GO:0003735">
    <property type="term" value="F:structural constituent of ribosome"/>
    <property type="evidence" value="ECO:0007669"/>
    <property type="project" value="UniProtKB-UniRule"/>
</dbReference>
<keyword evidence="3 4" id="KW-0687">Ribonucleoprotein</keyword>
<evidence type="ECO:0000259" key="7">
    <source>
        <dbReference type="PROSITE" id="PS50881"/>
    </source>
</evidence>
<dbReference type="GO" id="GO:1990904">
    <property type="term" value="C:ribonucleoprotein complex"/>
    <property type="evidence" value="ECO:0007669"/>
    <property type="project" value="UniProtKB-UniRule"/>
</dbReference>
<dbReference type="GeneID" id="66074679"/>
<organism evidence="8 9">
    <name type="scientific">Marasmius oreades</name>
    <name type="common">fairy-ring Marasmius</name>
    <dbReference type="NCBI Taxonomy" id="181124"/>
    <lineage>
        <taxon>Eukaryota</taxon>
        <taxon>Fungi</taxon>
        <taxon>Dikarya</taxon>
        <taxon>Basidiomycota</taxon>
        <taxon>Agaricomycotina</taxon>
        <taxon>Agaricomycetes</taxon>
        <taxon>Agaricomycetidae</taxon>
        <taxon>Agaricales</taxon>
        <taxon>Marasmiineae</taxon>
        <taxon>Marasmiaceae</taxon>
        <taxon>Marasmius</taxon>
    </lineage>
</organism>
<gene>
    <name evidence="8" type="ORF">E1B28_005603</name>
</gene>
<dbReference type="GO" id="GO:0003723">
    <property type="term" value="F:RNA binding"/>
    <property type="evidence" value="ECO:0007669"/>
    <property type="project" value="InterPro"/>
</dbReference>
<dbReference type="GO" id="GO:0006412">
    <property type="term" value="P:translation"/>
    <property type="evidence" value="ECO:0007669"/>
    <property type="project" value="InterPro"/>
</dbReference>
<feature type="compositionally biased region" description="Low complexity" evidence="6">
    <location>
        <begin position="115"/>
        <end position="131"/>
    </location>
</feature>
<dbReference type="SUPFAM" id="SSF54768">
    <property type="entry name" value="dsRNA-binding domain-like"/>
    <property type="match status" value="1"/>
</dbReference>
<evidence type="ECO:0000256" key="2">
    <source>
        <dbReference type="ARBA" id="ARBA00022980"/>
    </source>
</evidence>
<dbReference type="PANTHER" id="PTHR48277">
    <property type="entry name" value="MITOCHONDRIAL RIBOSOMAL PROTEIN S5"/>
    <property type="match status" value="1"/>
</dbReference>
<dbReference type="InterPro" id="IPR018192">
    <property type="entry name" value="Ribosomal_uS5_N_CS"/>
</dbReference>
<keyword evidence="9" id="KW-1185">Reference proteome</keyword>
<evidence type="ECO:0000313" key="9">
    <source>
        <dbReference type="Proteomes" id="UP001049176"/>
    </source>
</evidence>
<dbReference type="Gene3D" id="3.30.230.10">
    <property type="match status" value="1"/>
</dbReference>
<evidence type="ECO:0000313" key="8">
    <source>
        <dbReference type="EMBL" id="KAG7094788.1"/>
    </source>
</evidence>
<accession>A0A9P7UUR5</accession>
<keyword evidence="2 4" id="KW-0689">Ribosomal protein</keyword>
<dbReference type="Pfam" id="PF03719">
    <property type="entry name" value="Ribosomal_S5_C"/>
    <property type="match status" value="1"/>
</dbReference>
<evidence type="ECO:0000256" key="3">
    <source>
        <dbReference type="ARBA" id="ARBA00023274"/>
    </source>
</evidence>
<evidence type="ECO:0000256" key="1">
    <source>
        <dbReference type="ARBA" id="ARBA00008945"/>
    </source>
</evidence>
<dbReference type="PROSITE" id="PS50881">
    <property type="entry name" value="S5_DSRBD"/>
    <property type="match status" value="1"/>
</dbReference>
<dbReference type="GO" id="GO:0005840">
    <property type="term" value="C:ribosome"/>
    <property type="evidence" value="ECO:0007669"/>
    <property type="project" value="UniProtKB-KW"/>
</dbReference>
<dbReference type="InterPro" id="IPR020568">
    <property type="entry name" value="Ribosomal_Su5_D2-typ_SF"/>
</dbReference>
<dbReference type="Pfam" id="PF00333">
    <property type="entry name" value="Ribosomal_S5"/>
    <property type="match status" value="1"/>
</dbReference>
<dbReference type="PANTHER" id="PTHR48277:SF1">
    <property type="entry name" value="MITOCHONDRIAL RIBOSOMAL PROTEIN S5"/>
    <property type="match status" value="1"/>
</dbReference>
<evidence type="ECO:0000256" key="6">
    <source>
        <dbReference type="SAM" id="MobiDB-lite"/>
    </source>
</evidence>
<dbReference type="OrthoDB" id="309483at2759"/>
<dbReference type="RefSeq" id="XP_043011258.1">
    <property type="nucleotide sequence ID" value="XM_043150171.1"/>
</dbReference>
<dbReference type="SUPFAM" id="SSF54211">
    <property type="entry name" value="Ribosomal protein S5 domain 2-like"/>
    <property type="match status" value="1"/>
</dbReference>
<dbReference type="EMBL" id="CM032183">
    <property type="protein sequence ID" value="KAG7094788.1"/>
    <property type="molecule type" value="Genomic_DNA"/>
</dbReference>
<dbReference type="KEGG" id="more:E1B28_005603"/>
<reference evidence="8" key="1">
    <citation type="journal article" date="2021" name="Genome Biol. Evol.">
        <title>The assembled and annotated genome of the fairy-ring fungus Marasmius oreades.</title>
        <authorList>
            <person name="Hiltunen M."/>
            <person name="Ament-Velasquez S.L."/>
            <person name="Johannesson H."/>
        </authorList>
    </citation>
    <scope>NUCLEOTIDE SEQUENCE</scope>
    <source>
        <strain evidence="8">03SP1</strain>
    </source>
</reference>
<feature type="region of interest" description="Disordered" evidence="6">
    <location>
        <begin position="115"/>
        <end position="145"/>
    </location>
</feature>
<evidence type="ECO:0000256" key="5">
    <source>
        <dbReference type="RuleBase" id="RU003823"/>
    </source>
</evidence>
<dbReference type="GO" id="GO:0005737">
    <property type="term" value="C:cytoplasm"/>
    <property type="evidence" value="ECO:0007669"/>
    <property type="project" value="UniProtKB-ARBA"/>
</dbReference>
<dbReference type="Proteomes" id="UP001049176">
    <property type="component" value="Chromosome 3"/>
</dbReference>
<evidence type="ECO:0000256" key="4">
    <source>
        <dbReference type="PROSITE-ProRule" id="PRU00268"/>
    </source>
</evidence>
<feature type="domain" description="S5 DRBM" evidence="7">
    <location>
        <begin position="360"/>
        <end position="413"/>
    </location>
</feature>